<keyword evidence="3" id="KW-1185">Reference proteome</keyword>
<evidence type="ECO:0000259" key="1">
    <source>
        <dbReference type="PROSITE" id="PS51363"/>
    </source>
</evidence>
<dbReference type="Proteomes" id="UP000749646">
    <property type="component" value="Unassembled WGS sequence"/>
</dbReference>
<dbReference type="GO" id="GO:0005851">
    <property type="term" value="C:eukaryotic translation initiation factor 2B complex"/>
    <property type="evidence" value="ECO:0007669"/>
    <property type="project" value="TreeGrafter"/>
</dbReference>
<dbReference type="InterPro" id="IPR016024">
    <property type="entry name" value="ARM-type_fold"/>
</dbReference>
<organism evidence="2 3">
    <name type="scientific">Modicella reniformis</name>
    <dbReference type="NCBI Taxonomy" id="1440133"/>
    <lineage>
        <taxon>Eukaryota</taxon>
        <taxon>Fungi</taxon>
        <taxon>Fungi incertae sedis</taxon>
        <taxon>Mucoromycota</taxon>
        <taxon>Mortierellomycotina</taxon>
        <taxon>Mortierellomycetes</taxon>
        <taxon>Mortierellales</taxon>
        <taxon>Mortierellaceae</taxon>
        <taxon>Modicella</taxon>
    </lineage>
</organism>
<gene>
    <name evidence="2" type="ORF">BGZ65_006953</name>
</gene>
<dbReference type="InterPro" id="IPR003307">
    <property type="entry name" value="W2_domain"/>
</dbReference>
<dbReference type="GO" id="GO:0003743">
    <property type="term" value="F:translation initiation factor activity"/>
    <property type="evidence" value="ECO:0007669"/>
    <property type="project" value="TreeGrafter"/>
</dbReference>
<dbReference type="PANTHER" id="PTHR45887:SF1">
    <property type="entry name" value="TRANSLATION INITIATION FACTOR EIF-2B SUBUNIT EPSILON"/>
    <property type="match status" value="1"/>
</dbReference>
<dbReference type="PANTHER" id="PTHR45887">
    <property type="entry name" value="TRANSLATION INITIATION FACTOR EIF-2B SUBUNIT EPSILON"/>
    <property type="match status" value="1"/>
</dbReference>
<dbReference type="InterPro" id="IPR051956">
    <property type="entry name" value="eIF2B_epsilon"/>
</dbReference>
<sequence>MSREVKTRTTLLRQFGNSEKHQKALLGGMERAIISSKTLMLKAPLVLKAFYDNDILEEDIILKWGEKPSKRYVSREEAKEIRGRVEPFLKWLAEAEEDSEEDSDE</sequence>
<proteinExistence type="predicted"/>
<evidence type="ECO:0000313" key="2">
    <source>
        <dbReference type="EMBL" id="KAF9986595.1"/>
    </source>
</evidence>
<reference evidence="2" key="1">
    <citation type="journal article" date="2020" name="Fungal Divers.">
        <title>Resolving the Mortierellaceae phylogeny through synthesis of multi-gene phylogenetics and phylogenomics.</title>
        <authorList>
            <person name="Vandepol N."/>
            <person name="Liber J."/>
            <person name="Desiro A."/>
            <person name="Na H."/>
            <person name="Kennedy M."/>
            <person name="Barry K."/>
            <person name="Grigoriev I.V."/>
            <person name="Miller A.N."/>
            <person name="O'Donnell K."/>
            <person name="Stajich J.E."/>
            <person name="Bonito G."/>
        </authorList>
    </citation>
    <scope>NUCLEOTIDE SEQUENCE</scope>
    <source>
        <strain evidence="2">MES-2147</strain>
    </source>
</reference>
<dbReference type="GO" id="GO:0005085">
    <property type="term" value="F:guanyl-nucleotide exchange factor activity"/>
    <property type="evidence" value="ECO:0007669"/>
    <property type="project" value="TreeGrafter"/>
</dbReference>
<dbReference type="AlphaFoldDB" id="A0A9P6MB33"/>
<dbReference type="SMART" id="SM00515">
    <property type="entry name" value="eIF5C"/>
    <property type="match status" value="1"/>
</dbReference>
<dbReference type="EMBL" id="JAAAHW010003220">
    <property type="protein sequence ID" value="KAF9986595.1"/>
    <property type="molecule type" value="Genomic_DNA"/>
</dbReference>
<dbReference type="Pfam" id="PF02020">
    <property type="entry name" value="W2"/>
    <property type="match status" value="1"/>
</dbReference>
<dbReference type="PROSITE" id="PS51363">
    <property type="entry name" value="W2"/>
    <property type="match status" value="1"/>
</dbReference>
<name>A0A9P6MB33_9FUNG</name>
<protein>
    <recommendedName>
        <fullName evidence="1">W2 domain-containing protein</fullName>
    </recommendedName>
</protein>
<dbReference type="OrthoDB" id="10250831at2759"/>
<comment type="caution">
    <text evidence="2">The sequence shown here is derived from an EMBL/GenBank/DDBJ whole genome shotgun (WGS) entry which is preliminary data.</text>
</comment>
<dbReference type="CDD" id="cd11561">
    <property type="entry name" value="W2_eIF5"/>
    <property type="match status" value="1"/>
</dbReference>
<accession>A0A9P6MB33</accession>
<dbReference type="Gene3D" id="1.25.40.180">
    <property type="match status" value="1"/>
</dbReference>
<dbReference type="SUPFAM" id="SSF48371">
    <property type="entry name" value="ARM repeat"/>
    <property type="match status" value="1"/>
</dbReference>
<feature type="domain" description="W2" evidence="1">
    <location>
        <begin position="1"/>
        <end position="102"/>
    </location>
</feature>
<evidence type="ECO:0000313" key="3">
    <source>
        <dbReference type="Proteomes" id="UP000749646"/>
    </source>
</evidence>
<dbReference type="GO" id="GO:0031369">
    <property type="term" value="F:translation initiation factor binding"/>
    <property type="evidence" value="ECO:0007669"/>
    <property type="project" value="TreeGrafter"/>
</dbReference>